<evidence type="ECO:0008006" key="4">
    <source>
        <dbReference type="Google" id="ProtNLM"/>
    </source>
</evidence>
<accession>A0ABT1E6H8</accession>
<evidence type="ECO:0000256" key="1">
    <source>
        <dbReference type="SAM" id="Phobius"/>
    </source>
</evidence>
<organism evidence="2 3">
    <name type="scientific">Aequitasia blattaphilus</name>
    <dbReference type="NCBI Taxonomy" id="2949332"/>
    <lineage>
        <taxon>Bacteria</taxon>
        <taxon>Bacillati</taxon>
        <taxon>Bacillota</taxon>
        <taxon>Clostridia</taxon>
        <taxon>Lachnospirales</taxon>
        <taxon>Lachnospiraceae</taxon>
        <taxon>Aequitasia</taxon>
    </lineage>
</organism>
<protein>
    <recommendedName>
        <fullName evidence="4">MacB-like periplasmic core domain-containing protein</fullName>
    </recommendedName>
</protein>
<name>A0ABT1E6H8_9FIRM</name>
<feature type="transmembrane region" description="Helical" evidence="1">
    <location>
        <begin position="257"/>
        <end position="276"/>
    </location>
</feature>
<feature type="transmembrane region" description="Helical" evidence="1">
    <location>
        <begin position="320"/>
        <end position="342"/>
    </location>
</feature>
<proteinExistence type="predicted"/>
<keyword evidence="1" id="KW-0812">Transmembrane</keyword>
<dbReference type="EMBL" id="JAMZFW010000003">
    <property type="protein sequence ID" value="MCP1101449.1"/>
    <property type="molecule type" value="Genomic_DNA"/>
</dbReference>
<gene>
    <name evidence="2" type="ORF">NK125_03350</name>
</gene>
<dbReference type="Proteomes" id="UP001523566">
    <property type="component" value="Unassembled WGS sequence"/>
</dbReference>
<keyword evidence="3" id="KW-1185">Reference proteome</keyword>
<reference evidence="2 3" key="1">
    <citation type="journal article" date="2022" name="Genome Biol. Evol.">
        <title>Host diet, physiology and behaviors set the stage for Lachnospiraceae cladogenesis.</title>
        <authorList>
            <person name="Vera-Ponce De Leon A."/>
            <person name="Schneider M."/>
            <person name="Jahnes B.C."/>
            <person name="Sadowski V."/>
            <person name="Camuy-Velez L.A."/>
            <person name="Duan J."/>
            <person name="Sabree Z.L."/>
        </authorList>
    </citation>
    <scope>NUCLEOTIDE SEQUENCE [LARGE SCALE GENOMIC DNA]</scope>
    <source>
        <strain evidence="2 3">PAL113</strain>
    </source>
</reference>
<evidence type="ECO:0000313" key="3">
    <source>
        <dbReference type="Proteomes" id="UP001523566"/>
    </source>
</evidence>
<keyword evidence="1" id="KW-1133">Transmembrane helix</keyword>
<dbReference type="RefSeq" id="WP_262065231.1">
    <property type="nucleotide sequence ID" value="NZ_JAMXOD010000003.1"/>
</dbReference>
<comment type="caution">
    <text evidence="2">The sequence shown here is derived from an EMBL/GenBank/DDBJ whole genome shotgun (WGS) entry which is preliminary data.</text>
</comment>
<evidence type="ECO:0000313" key="2">
    <source>
        <dbReference type="EMBL" id="MCP1101449.1"/>
    </source>
</evidence>
<feature type="transmembrane region" description="Helical" evidence="1">
    <location>
        <begin position="17"/>
        <end position="36"/>
    </location>
</feature>
<keyword evidence="1" id="KW-0472">Membrane</keyword>
<sequence length="354" mass="40659">MIVESFVNNSYNNLRKANYIIIIKILMLIITFGIMSHAMKYQQYMRGLDDLCTLLCDGSAITGNRAKEIQDYNSELENQKAFVIWGSLGNAVVTNSDLNRSKDVEILVMNGRTDLVFSNSPWLDRGDYNQCLIDENTAMELYGSKKVSEVELIYNNKAYQVKGVLENAKDTLIVQSDSSEVIGLEKITIRTDAKTSEKEIQRKMETQYGITGTILRYSLLTESIELVSLLFPIIIGCHLMTELIKNVRNASNKKKEYFFWSAGLLVFMIVFIILIFKRVSIPEDYIPTRWSDFSFWSSFFSEQFSTLIIMFKMSKSSSELYYCFVWLKTISLLCLCNIMYIVGIRKCALKGNLK</sequence>